<feature type="region of interest" description="Disordered" evidence="1">
    <location>
        <begin position="1"/>
        <end position="21"/>
    </location>
</feature>
<dbReference type="EMBL" id="CALLCH030000018">
    <property type="protein sequence ID" value="CAI4218571.1"/>
    <property type="molecule type" value="Genomic_DNA"/>
</dbReference>
<reference evidence="2" key="1">
    <citation type="submission" date="2022-11" db="EMBL/GenBank/DDBJ databases">
        <authorList>
            <person name="Scott C."/>
            <person name="Bruce N."/>
        </authorList>
    </citation>
    <scope>NUCLEOTIDE SEQUENCE</scope>
</reference>
<evidence type="ECO:0000313" key="2">
    <source>
        <dbReference type="EMBL" id="CAI4218571.1"/>
    </source>
</evidence>
<gene>
    <name evidence="2" type="ORF">PPNO1_LOCUS8151</name>
</gene>
<name>A0A9P1H9T2_9PEZI</name>
<feature type="compositionally biased region" description="Low complexity" evidence="1">
    <location>
        <begin position="466"/>
        <end position="477"/>
    </location>
</feature>
<feature type="compositionally biased region" description="Pro residues" evidence="1">
    <location>
        <begin position="339"/>
        <end position="349"/>
    </location>
</feature>
<feature type="region of interest" description="Disordered" evidence="1">
    <location>
        <begin position="233"/>
        <end position="271"/>
    </location>
</feature>
<feature type="compositionally biased region" description="Polar residues" evidence="1">
    <location>
        <begin position="408"/>
        <end position="419"/>
    </location>
</feature>
<feature type="compositionally biased region" description="Basic and acidic residues" evidence="1">
    <location>
        <begin position="247"/>
        <end position="261"/>
    </location>
</feature>
<dbReference type="Proteomes" id="UP000838763">
    <property type="component" value="Unassembled WGS sequence"/>
</dbReference>
<dbReference type="OrthoDB" id="2587563at2759"/>
<protein>
    <recommendedName>
        <fullName evidence="4">E3 ubiquitin-protein ligase</fullName>
    </recommendedName>
</protein>
<comment type="caution">
    <text evidence="2">The sequence shown here is derived from an EMBL/GenBank/DDBJ whole genome shotgun (WGS) entry which is preliminary data.</text>
</comment>
<feature type="compositionally biased region" description="Acidic residues" evidence="1">
    <location>
        <begin position="381"/>
        <end position="391"/>
    </location>
</feature>
<evidence type="ECO:0000313" key="3">
    <source>
        <dbReference type="Proteomes" id="UP000838763"/>
    </source>
</evidence>
<keyword evidence="3" id="KW-1185">Reference proteome</keyword>
<sequence>MPPLRVPDDGLLLSGSPGDEKSFPSQAFAITLSDDVIEDLVKCFQNGEGIQLSLGSSPALHFGSSSHTIPYNPNKEAHDFYLTQPFSDSTKRAKKVPNTMSIWSKPQIRAQSAKLPSAAKADKGSGATGFASDLEALQQSLAQAEASKTHAMVIDAIPGQKKGAKTQDRPVDYLKDKWSGKIEEFMPTLKKVADFNETTQKWTMGKPYWKELDVWNYDYDTQEVRQRQLITRYRTAPAAPTPKIKVQKAEDSNNDSGKDDSTTTEGKSTPMGSCCIQGHNFAYKSQDRCGIKDGGRVLSEQFVIDSDSDSEDQALAAKSKVVEQARDKERTAAAIVAAAPPPAPVPIAPPKQKAAAKPTKVRPPSRPAVAAPPIKRRREEEGDADEEEDMDGSSSSSGKPLSKRVKQRPTNVATPSASLKQRPAELGQGSRGGNSSSKSKNTSPAKSSPLASSPPTNASDLDQAEAEVIAAARPAAQPRKRVGGRDEGEREKPKVKRQRPDVPTDVFNKAHKFKMYYEKYQELHWEIADLEDPPREKIDNLLDMRQRLQSMKSEIYRECPPGRA</sequence>
<accession>A0A9P1H9T2</accession>
<organism evidence="2 3">
    <name type="scientific">Parascedosporium putredinis</name>
    <dbReference type="NCBI Taxonomy" id="1442378"/>
    <lineage>
        <taxon>Eukaryota</taxon>
        <taxon>Fungi</taxon>
        <taxon>Dikarya</taxon>
        <taxon>Ascomycota</taxon>
        <taxon>Pezizomycotina</taxon>
        <taxon>Sordariomycetes</taxon>
        <taxon>Hypocreomycetidae</taxon>
        <taxon>Microascales</taxon>
        <taxon>Microascaceae</taxon>
        <taxon>Parascedosporium</taxon>
    </lineage>
</organism>
<evidence type="ECO:0000256" key="1">
    <source>
        <dbReference type="SAM" id="MobiDB-lite"/>
    </source>
</evidence>
<dbReference type="AlphaFoldDB" id="A0A9P1H9T2"/>
<feature type="compositionally biased region" description="Low complexity" evidence="1">
    <location>
        <begin position="433"/>
        <end position="455"/>
    </location>
</feature>
<evidence type="ECO:0008006" key="4">
    <source>
        <dbReference type="Google" id="ProtNLM"/>
    </source>
</evidence>
<proteinExistence type="predicted"/>
<feature type="compositionally biased region" description="Basic and acidic residues" evidence="1">
    <location>
        <begin position="483"/>
        <end position="502"/>
    </location>
</feature>
<feature type="region of interest" description="Disordered" evidence="1">
    <location>
        <begin position="335"/>
        <end position="504"/>
    </location>
</feature>